<dbReference type="AlphaFoldDB" id="A0AAV8XIM0"/>
<reference evidence="1" key="1">
    <citation type="journal article" date="2023" name="Insect Mol. Biol.">
        <title>Genome sequencing provides insights into the evolution of gene families encoding plant cell wall-degrading enzymes in longhorned beetles.</title>
        <authorList>
            <person name="Shin N.R."/>
            <person name="Okamura Y."/>
            <person name="Kirsch R."/>
            <person name="Pauchet Y."/>
        </authorList>
    </citation>
    <scope>NUCLEOTIDE SEQUENCE</scope>
    <source>
        <strain evidence="1">AMC_N1</strain>
    </source>
</reference>
<evidence type="ECO:0000313" key="2">
    <source>
        <dbReference type="Proteomes" id="UP001162162"/>
    </source>
</evidence>
<protein>
    <submittedName>
        <fullName evidence="1">Uncharacterized protein</fullName>
    </submittedName>
</protein>
<name>A0AAV8XIM0_9CUCU</name>
<dbReference type="EMBL" id="JAPWTK010000556">
    <property type="protein sequence ID" value="KAJ8938474.1"/>
    <property type="molecule type" value="Genomic_DNA"/>
</dbReference>
<comment type="caution">
    <text evidence="1">The sequence shown here is derived from an EMBL/GenBank/DDBJ whole genome shotgun (WGS) entry which is preliminary data.</text>
</comment>
<dbReference type="Proteomes" id="UP001162162">
    <property type="component" value="Unassembled WGS sequence"/>
</dbReference>
<organism evidence="1 2">
    <name type="scientific">Aromia moschata</name>
    <dbReference type="NCBI Taxonomy" id="1265417"/>
    <lineage>
        <taxon>Eukaryota</taxon>
        <taxon>Metazoa</taxon>
        <taxon>Ecdysozoa</taxon>
        <taxon>Arthropoda</taxon>
        <taxon>Hexapoda</taxon>
        <taxon>Insecta</taxon>
        <taxon>Pterygota</taxon>
        <taxon>Neoptera</taxon>
        <taxon>Endopterygota</taxon>
        <taxon>Coleoptera</taxon>
        <taxon>Polyphaga</taxon>
        <taxon>Cucujiformia</taxon>
        <taxon>Chrysomeloidea</taxon>
        <taxon>Cerambycidae</taxon>
        <taxon>Cerambycinae</taxon>
        <taxon>Callichromatini</taxon>
        <taxon>Aromia</taxon>
    </lineage>
</organism>
<proteinExistence type="predicted"/>
<keyword evidence="2" id="KW-1185">Reference proteome</keyword>
<gene>
    <name evidence="1" type="ORF">NQ318_004114</name>
</gene>
<evidence type="ECO:0000313" key="1">
    <source>
        <dbReference type="EMBL" id="KAJ8938474.1"/>
    </source>
</evidence>
<sequence length="244" mass="27187">MVTFRCRTAEGVLLTSVDLTTLLSGPVLRRVLSCEFTRGGQLVNYLLGILLKKNKNYIHKIPVIAMETMRLIKINEDENREGKVALIYLLLSELGHPARLFTKIKNVPSDIKTLLTSTPLKLKHVGLPVGIPVLLSRSTSRWGSRDSIGCSIGAYRLIRCLTYIIGVHVRLRDNTTCWVVVEVRVILDSTCRRLNRGAILGIMSDSFGGGLNSFAVSFGSSSTFTHFFLSWSHTIYNGDNLYTI</sequence>
<accession>A0AAV8XIM0</accession>